<gene>
    <name evidence="1" type="ORF">MHI_LOCUS852727</name>
</gene>
<proteinExistence type="predicted"/>
<comment type="caution">
    <text evidence="1">The sequence shown here is derived from an EMBL/GenBank/DDBJ whole genome shotgun (WGS) entry which is preliminary data.</text>
</comment>
<feature type="non-terminal residue" evidence="1">
    <location>
        <position position="67"/>
    </location>
</feature>
<dbReference type="EMBL" id="CAJDYZ010011344">
    <property type="protein sequence ID" value="CAD1479362.1"/>
    <property type="molecule type" value="Genomic_DNA"/>
</dbReference>
<evidence type="ECO:0000313" key="1">
    <source>
        <dbReference type="EMBL" id="CAD1479362.1"/>
    </source>
</evidence>
<dbReference type="AlphaFoldDB" id="A0A6V7HIF9"/>
<feature type="non-terminal residue" evidence="1">
    <location>
        <position position="1"/>
    </location>
</feature>
<name>A0A6V7HIF9_9HYME</name>
<accession>A0A6V7HIF9</accession>
<dbReference type="Proteomes" id="UP000752696">
    <property type="component" value="Unassembled WGS sequence"/>
</dbReference>
<organism evidence="1 2">
    <name type="scientific">Heterotrigona itama</name>
    <dbReference type="NCBI Taxonomy" id="395501"/>
    <lineage>
        <taxon>Eukaryota</taxon>
        <taxon>Metazoa</taxon>
        <taxon>Ecdysozoa</taxon>
        <taxon>Arthropoda</taxon>
        <taxon>Hexapoda</taxon>
        <taxon>Insecta</taxon>
        <taxon>Pterygota</taxon>
        <taxon>Neoptera</taxon>
        <taxon>Endopterygota</taxon>
        <taxon>Hymenoptera</taxon>
        <taxon>Apocrita</taxon>
        <taxon>Aculeata</taxon>
        <taxon>Apoidea</taxon>
        <taxon>Anthophila</taxon>
        <taxon>Apidae</taxon>
        <taxon>Heterotrigona</taxon>
    </lineage>
</organism>
<evidence type="ECO:0000313" key="2">
    <source>
        <dbReference type="Proteomes" id="UP000752696"/>
    </source>
</evidence>
<sequence>TAAKEKVGAHSVAKATNKLFKPHSRKERPIVANFSSKSLHCVLTICKKQLLYTAEIVVTEKAFVCKA</sequence>
<reference evidence="1" key="1">
    <citation type="submission" date="2020-07" db="EMBL/GenBank/DDBJ databases">
        <authorList>
            <person name="Nazaruddin N."/>
        </authorList>
    </citation>
    <scope>NUCLEOTIDE SEQUENCE</scope>
</reference>
<protein>
    <submittedName>
        <fullName evidence="1">Uncharacterized protein</fullName>
    </submittedName>
</protein>
<keyword evidence="2" id="KW-1185">Reference proteome</keyword>